<dbReference type="OrthoDB" id="1302023at2759"/>
<evidence type="ECO:0000256" key="1">
    <source>
        <dbReference type="ARBA" id="ARBA00000900"/>
    </source>
</evidence>
<dbReference type="EC" id="2.3.2.27" evidence="2"/>
<name>A0A9J5WCW8_SOLCO</name>
<dbReference type="PANTHER" id="PTHR22937:SF175">
    <property type="entry name" value="RING-TYPE E3 UBIQUITIN TRANSFERASE"/>
    <property type="match status" value="1"/>
</dbReference>
<dbReference type="AlphaFoldDB" id="A0A9J5WCW8"/>
<evidence type="ECO:0000256" key="5">
    <source>
        <dbReference type="ARBA" id="ARBA00022771"/>
    </source>
</evidence>
<keyword evidence="11" id="KW-1185">Reference proteome</keyword>
<gene>
    <name evidence="10" type="ORF">H5410_062914</name>
</gene>
<comment type="catalytic activity">
    <reaction evidence="1">
        <text>S-ubiquitinyl-[E2 ubiquitin-conjugating enzyme]-L-cysteine + [acceptor protein]-L-lysine = [E2 ubiquitin-conjugating enzyme]-L-cysteine + N(6)-ubiquitinyl-[acceptor protein]-L-lysine.</text>
        <dbReference type="EC" id="2.3.2.27"/>
    </reaction>
</comment>
<evidence type="ECO:0000256" key="8">
    <source>
        <dbReference type="PROSITE-ProRule" id="PRU00175"/>
    </source>
</evidence>
<protein>
    <recommendedName>
        <fullName evidence="2">RING-type E3 ubiquitin transferase</fullName>
        <ecNumber evidence="2">2.3.2.27</ecNumber>
    </recommendedName>
</protein>
<evidence type="ECO:0000256" key="7">
    <source>
        <dbReference type="ARBA" id="ARBA00022833"/>
    </source>
</evidence>
<accession>A0A9J5WCW8</accession>
<sequence length="213" mass="24287">MSYPESFIYNLQLLHYIRTRPFRYDQEAYTEEKEDDAILLSYVKTRTHRVAASKDGVKNPKENCAICQAKFKHEESIGSLGCGHEYHTGCIKQYIISTASYNFALGNVDVQDNLNDQSPPNSPDDSQAATELIDDQQEDAILFGYFKTRIHHVADGINNPTETEEICAICHAEFEHEEYIGILGCGHEYHTGCIKQWLLRKKDCPMCRASVFP</sequence>
<organism evidence="10 11">
    <name type="scientific">Solanum commersonii</name>
    <name type="common">Commerson's wild potato</name>
    <name type="synonym">Commerson's nightshade</name>
    <dbReference type="NCBI Taxonomy" id="4109"/>
    <lineage>
        <taxon>Eukaryota</taxon>
        <taxon>Viridiplantae</taxon>
        <taxon>Streptophyta</taxon>
        <taxon>Embryophyta</taxon>
        <taxon>Tracheophyta</taxon>
        <taxon>Spermatophyta</taxon>
        <taxon>Magnoliopsida</taxon>
        <taxon>eudicotyledons</taxon>
        <taxon>Gunneridae</taxon>
        <taxon>Pentapetalae</taxon>
        <taxon>asterids</taxon>
        <taxon>lamiids</taxon>
        <taxon>Solanales</taxon>
        <taxon>Solanaceae</taxon>
        <taxon>Solanoideae</taxon>
        <taxon>Solaneae</taxon>
        <taxon>Solanum</taxon>
    </lineage>
</organism>
<evidence type="ECO:0000259" key="9">
    <source>
        <dbReference type="PROSITE" id="PS50089"/>
    </source>
</evidence>
<keyword evidence="5 8" id="KW-0863">Zinc-finger</keyword>
<dbReference type="PANTHER" id="PTHR22937">
    <property type="entry name" value="E3 UBIQUITIN-PROTEIN LIGASE RNF165"/>
    <property type="match status" value="1"/>
</dbReference>
<dbReference type="Pfam" id="PF13639">
    <property type="entry name" value="zf-RING_2"/>
    <property type="match status" value="2"/>
</dbReference>
<evidence type="ECO:0000313" key="10">
    <source>
        <dbReference type="EMBL" id="KAG5573148.1"/>
    </source>
</evidence>
<dbReference type="SMART" id="SM00184">
    <property type="entry name" value="RING"/>
    <property type="match status" value="2"/>
</dbReference>
<dbReference type="GO" id="GO:0061630">
    <property type="term" value="F:ubiquitin protein ligase activity"/>
    <property type="evidence" value="ECO:0007669"/>
    <property type="project" value="UniProtKB-EC"/>
</dbReference>
<keyword evidence="7" id="KW-0862">Zinc</keyword>
<dbReference type="PROSITE" id="PS50089">
    <property type="entry name" value="ZF_RING_2"/>
    <property type="match status" value="1"/>
</dbReference>
<evidence type="ECO:0000256" key="3">
    <source>
        <dbReference type="ARBA" id="ARBA00022679"/>
    </source>
</evidence>
<dbReference type="InterPro" id="IPR013083">
    <property type="entry name" value="Znf_RING/FYVE/PHD"/>
</dbReference>
<feature type="domain" description="RING-type" evidence="9">
    <location>
        <begin position="167"/>
        <end position="208"/>
    </location>
</feature>
<keyword evidence="6" id="KW-0833">Ubl conjugation pathway</keyword>
<dbReference type="Gene3D" id="3.30.40.10">
    <property type="entry name" value="Zinc/RING finger domain, C3HC4 (zinc finger)"/>
    <property type="match status" value="2"/>
</dbReference>
<dbReference type="Proteomes" id="UP000824120">
    <property type="component" value="Chromosome 12"/>
</dbReference>
<keyword evidence="3" id="KW-0808">Transferase</keyword>
<dbReference type="InterPro" id="IPR001841">
    <property type="entry name" value="Znf_RING"/>
</dbReference>
<evidence type="ECO:0000256" key="4">
    <source>
        <dbReference type="ARBA" id="ARBA00022723"/>
    </source>
</evidence>
<proteinExistence type="predicted"/>
<dbReference type="SUPFAM" id="SSF57850">
    <property type="entry name" value="RING/U-box"/>
    <property type="match status" value="2"/>
</dbReference>
<keyword evidence="4" id="KW-0479">Metal-binding</keyword>
<dbReference type="GO" id="GO:0005634">
    <property type="term" value="C:nucleus"/>
    <property type="evidence" value="ECO:0007669"/>
    <property type="project" value="TreeGrafter"/>
</dbReference>
<dbReference type="EMBL" id="JACXVP010000012">
    <property type="protein sequence ID" value="KAG5573148.1"/>
    <property type="molecule type" value="Genomic_DNA"/>
</dbReference>
<dbReference type="GO" id="GO:0008270">
    <property type="term" value="F:zinc ion binding"/>
    <property type="evidence" value="ECO:0007669"/>
    <property type="project" value="UniProtKB-KW"/>
</dbReference>
<evidence type="ECO:0000256" key="2">
    <source>
        <dbReference type="ARBA" id="ARBA00012483"/>
    </source>
</evidence>
<reference evidence="10 11" key="1">
    <citation type="submission" date="2020-09" db="EMBL/GenBank/DDBJ databases">
        <title>De no assembly of potato wild relative species, Solanum commersonii.</title>
        <authorList>
            <person name="Cho K."/>
        </authorList>
    </citation>
    <scope>NUCLEOTIDE SEQUENCE [LARGE SCALE GENOMIC DNA]</scope>
    <source>
        <strain evidence="10">LZ3.2</strain>
        <tissue evidence="10">Leaf</tissue>
    </source>
</reference>
<comment type="caution">
    <text evidence="10">The sequence shown here is derived from an EMBL/GenBank/DDBJ whole genome shotgun (WGS) entry which is preliminary data.</text>
</comment>
<evidence type="ECO:0000256" key="6">
    <source>
        <dbReference type="ARBA" id="ARBA00022786"/>
    </source>
</evidence>
<dbReference type="InterPro" id="IPR045191">
    <property type="entry name" value="MBR1/2-like"/>
</dbReference>
<evidence type="ECO:0000313" key="11">
    <source>
        <dbReference type="Proteomes" id="UP000824120"/>
    </source>
</evidence>